<sequence length="254" mass="28200">MPKTFFATIKSREPLAPAALDPKAVISDTAVMDVLMSIFCPVRLSKSTREAPHARETEEIKKDIASKDAHDARRCKELPPFTSPFGPSVLRCLDTATIVTKVRDRRAEYFSEIYGVDKTFKSPTGLPDPTQALKAPISYHNTLHISTARVWSRLDSKRKQAIAEGVSVEGLYNYPAVSSFVKDVPFEIAATSHRGNIYSASIDREVRAILPSFLSAPRVASEKLGLEDESGLAYVYDWTKNTIQGKMEYELSLS</sequence>
<protein>
    <submittedName>
        <fullName evidence="1">Uncharacterized protein</fullName>
    </submittedName>
</protein>
<accession>A0AAD9ZAK8</accession>
<comment type="caution">
    <text evidence="1">The sequence shown here is derived from an EMBL/GenBank/DDBJ whole genome shotgun (WGS) entry which is preliminary data.</text>
</comment>
<dbReference type="EMBL" id="JASNWA010000006">
    <property type="protein sequence ID" value="KAK3174655.1"/>
    <property type="molecule type" value="Genomic_DNA"/>
</dbReference>
<evidence type="ECO:0000313" key="1">
    <source>
        <dbReference type="EMBL" id="KAK3174655.1"/>
    </source>
</evidence>
<dbReference type="AlphaFoldDB" id="A0AAD9ZAK8"/>
<proteinExistence type="predicted"/>
<dbReference type="Proteomes" id="UP001276659">
    <property type="component" value="Unassembled WGS sequence"/>
</dbReference>
<evidence type="ECO:0000313" key="2">
    <source>
        <dbReference type="Proteomes" id="UP001276659"/>
    </source>
</evidence>
<name>A0AAD9ZAK8_9LECA</name>
<reference evidence="1" key="1">
    <citation type="submission" date="2022-11" db="EMBL/GenBank/DDBJ databases">
        <title>Chromosomal genome sequence assembly and mating type (MAT) locus characterization of the leprose asexual lichenized fungus Lepraria neglecta (Nyl.) Erichsen.</title>
        <authorList>
            <person name="Allen J.L."/>
            <person name="Pfeffer B."/>
        </authorList>
    </citation>
    <scope>NUCLEOTIDE SEQUENCE</scope>
    <source>
        <strain evidence="1">Allen 5258</strain>
    </source>
</reference>
<gene>
    <name evidence="1" type="ORF">OEA41_001901</name>
</gene>
<organism evidence="1 2">
    <name type="scientific">Lepraria neglecta</name>
    <dbReference type="NCBI Taxonomy" id="209136"/>
    <lineage>
        <taxon>Eukaryota</taxon>
        <taxon>Fungi</taxon>
        <taxon>Dikarya</taxon>
        <taxon>Ascomycota</taxon>
        <taxon>Pezizomycotina</taxon>
        <taxon>Lecanoromycetes</taxon>
        <taxon>OSLEUM clade</taxon>
        <taxon>Lecanoromycetidae</taxon>
        <taxon>Lecanorales</taxon>
        <taxon>Lecanorineae</taxon>
        <taxon>Stereocaulaceae</taxon>
        <taxon>Lepraria</taxon>
    </lineage>
</organism>
<keyword evidence="2" id="KW-1185">Reference proteome</keyword>